<dbReference type="RefSeq" id="XP_037195922.1">
    <property type="nucleotide sequence ID" value="XM_037331768.1"/>
</dbReference>
<sequence>MPPPSALTIPAVTKHTATVIMAHGLGDSGAGWVSLAENWRRRQKFQEVKFIFPNAPTIPISVNFGMTMPGWYDIVRRTNSTTFSDLQAEQDEAGIRRSQAYFHSLIKSEIEDSKIPSNRIVLGGFSQGGAMSIFSGITCPTQLGGIFGMSCYLLLRNKLREILGPDGGSNKQTKIWMGHGDSDPLVKPDWGIKTAEVLRDDGYDVELVMYPGLEHSADVSEIEDLEQYLVGRIPPIGDKESLNIMSQPQALAFDTAAVIYIKALRKKNITIRRNKWRADPGFNRDNHEFEGHVASGGFGVVLKVINSETKKPYALKLQWNLGKFELEFPEGALIPPLTPSSEATKSSSQSVERLSLRAKRDSETRIYLRFIRGGHPHICNLEAFVQYVPEYGYDKPVMGSISNIAMLVFYELVSAVAFLHNEHPDYNTTSEHQGRDVIFQNDMQSGNVFLQWGPDRENGYPHVKIGDFGVAFTEPPGGHIPNLEEYDEPNSEDEEWEPHDRKKKGEVWWLTAVVYELARTGVILGTLDKERGELLDIHPIESHLSEDLDQMLRGTLTAEIDERPLSGELYLKLKDAYEDRVGLMYRKLPDWAGEEILQHTFDENRLRNLDEGALEIELAEKQNADAIKKIENDMMEAWIEAHNTDELEKLDEEGVVADMKIQFHEQAVREVEERRIKALAEAAVRAEKK</sequence>
<dbReference type="GeneID" id="59255460"/>
<evidence type="ECO:0000256" key="8">
    <source>
        <dbReference type="ARBA" id="ARBA00031195"/>
    </source>
</evidence>
<evidence type="ECO:0000256" key="11">
    <source>
        <dbReference type="SAM" id="MobiDB-lite"/>
    </source>
</evidence>
<keyword evidence="6" id="KW-0276">Fatty acid metabolism</keyword>
<dbReference type="GO" id="GO:0005524">
    <property type="term" value="F:ATP binding"/>
    <property type="evidence" value="ECO:0007669"/>
    <property type="project" value="InterPro"/>
</dbReference>
<feature type="region of interest" description="Disordered" evidence="11">
    <location>
        <begin position="479"/>
        <end position="498"/>
    </location>
</feature>
<dbReference type="OrthoDB" id="310217at2759"/>
<dbReference type="InterPro" id="IPR011009">
    <property type="entry name" value="Kinase-like_dom_sf"/>
</dbReference>
<dbReference type="InterPro" id="IPR029058">
    <property type="entry name" value="AB_hydrolase_fold"/>
</dbReference>
<evidence type="ECO:0000256" key="4">
    <source>
        <dbReference type="ARBA" id="ARBA00022487"/>
    </source>
</evidence>
<evidence type="ECO:0000256" key="9">
    <source>
        <dbReference type="ARBA" id="ARBA00047337"/>
    </source>
</evidence>
<comment type="caution">
    <text evidence="13">The sequence shown here is derived from an EMBL/GenBank/DDBJ whole genome shotgun (WGS) entry which is preliminary data.</text>
</comment>
<dbReference type="AlphaFoldDB" id="A0A8H6ELS3"/>
<keyword evidence="4" id="KW-0719">Serine esterase</keyword>
<dbReference type="SUPFAM" id="SSF53474">
    <property type="entry name" value="alpha/beta-Hydrolases"/>
    <property type="match status" value="1"/>
</dbReference>
<evidence type="ECO:0000256" key="5">
    <source>
        <dbReference type="ARBA" id="ARBA00022801"/>
    </source>
</evidence>
<dbReference type="Pfam" id="PF02230">
    <property type="entry name" value="Abhydrolase_2"/>
    <property type="match status" value="1"/>
</dbReference>
<name>A0A8H6ELS3_9HELO</name>
<dbReference type="InterPro" id="IPR050565">
    <property type="entry name" value="LYPA1-2/EST-like"/>
</dbReference>
<feature type="compositionally biased region" description="Acidic residues" evidence="11">
    <location>
        <begin position="484"/>
        <end position="497"/>
    </location>
</feature>
<dbReference type="EC" id="3.1.2.22" evidence="2"/>
<dbReference type="Proteomes" id="UP000531561">
    <property type="component" value="Unassembled WGS sequence"/>
</dbReference>
<dbReference type="GO" id="GO:0004672">
    <property type="term" value="F:protein kinase activity"/>
    <property type="evidence" value="ECO:0007669"/>
    <property type="project" value="InterPro"/>
</dbReference>
<dbReference type="InterPro" id="IPR000719">
    <property type="entry name" value="Prot_kinase_dom"/>
</dbReference>
<dbReference type="PROSITE" id="PS50011">
    <property type="entry name" value="PROTEIN_KINASE_DOM"/>
    <property type="match status" value="1"/>
</dbReference>
<dbReference type="PANTHER" id="PTHR10655">
    <property type="entry name" value="LYSOPHOSPHOLIPASE-RELATED"/>
    <property type="match status" value="1"/>
</dbReference>
<dbReference type="GO" id="GO:0005737">
    <property type="term" value="C:cytoplasm"/>
    <property type="evidence" value="ECO:0007669"/>
    <property type="project" value="TreeGrafter"/>
</dbReference>
<dbReference type="Gene3D" id="1.10.510.10">
    <property type="entry name" value="Transferase(Phosphotransferase) domain 1"/>
    <property type="match status" value="1"/>
</dbReference>
<evidence type="ECO:0000256" key="6">
    <source>
        <dbReference type="ARBA" id="ARBA00022832"/>
    </source>
</evidence>
<dbReference type="SMART" id="SM00220">
    <property type="entry name" value="S_TKc"/>
    <property type="match status" value="1"/>
</dbReference>
<evidence type="ECO:0000256" key="7">
    <source>
        <dbReference type="ARBA" id="ARBA00029392"/>
    </source>
</evidence>
<dbReference type="Gene3D" id="3.40.50.1820">
    <property type="entry name" value="alpha/beta hydrolase"/>
    <property type="match status" value="1"/>
</dbReference>
<feature type="domain" description="Protein kinase" evidence="12">
    <location>
        <begin position="287"/>
        <end position="578"/>
    </location>
</feature>
<protein>
    <recommendedName>
        <fullName evidence="3">Acyl-protein thioesterase 1</fullName>
        <ecNumber evidence="2">3.1.2.22</ecNumber>
    </recommendedName>
    <alternativeName>
        <fullName evidence="8">Palmitoyl-protein hydrolase</fullName>
    </alternativeName>
</protein>
<reference evidence="13 14" key="1">
    <citation type="journal article" date="2020" name="Phytopathology">
        <title>A high-quality genome resource of Botrytis fragariae, a new and rapidly spreading fungal pathogen causing strawberry gray mold in the U.S.A.</title>
        <authorList>
            <person name="Wu Y."/>
            <person name="Saski C.A."/>
            <person name="Schnabel G."/>
            <person name="Xiao S."/>
            <person name="Hu M."/>
        </authorList>
    </citation>
    <scope>NUCLEOTIDE SEQUENCE [LARGE SCALE GENOMIC DNA]</scope>
    <source>
        <strain evidence="13 14">BVB16</strain>
    </source>
</reference>
<dbReference type="GO" id="GO:0052689">
    <property type="term" value="F:carboxylic ester hydrolase activity"/>
    <property type="evidence" value="ECO:0007669"/>
    <property type="project" value="UniProtKB-KW"/>
</dbReference>
<evidence type="ECO:0000313" key="13">
    <source>
        <dbReference type="EMBL" id="KAF5876976.1"/>
    </source>
</evidence>
<accession>A0A8H6ELS3</accession>
<dbReference type="InterPro" id="IPR003140">
    <property type="entry name" value="PLipase/COase/thioEstase"/>
</dbReference>
<keyword evidence="10" id="KW-0175">Coiled coil</keyword>
<dbReference type="GO" id="GO:0008474">
    <property type="term" value="F:palmitoyl-(protein) hydrolase activity"/>
    <property type="evidence" value="ECO:0007669"/>
    <property type="project" value="UniProtKB-EC"/>
</dbReference>
<keyword evidence="14" id="KW-1185">Reference proteome</keyword>
<proteinExistence type="inferred from homology"/>
<gene>
    <name evidence="13" type="ORF">Bfra_001334</name>
</gene>
<comment type="similarity">
    <text evidence="1">Belongs to the AB hydrolase superfamily. AB hydrolase 2 family.</text>
</comment>
<keyword evidence="6" id="KW-0443">Lipid metabolism</keyword>
<evidence type="ECO:0000256" key="10">
    <source>
        <dbReference type="SAM" id="Coils"/>
    </source>
</evidence>
<dbReference type="EMBL" id="JABFCT010000003">
    <property type="protein sequence ID" value="KAF5876976.1"/>
    <property type="molecule type" value="Genomic_DNA"/>
</dbReference>
<comment type="function">
    <text evidence="7">Hydrolyzes fatty acids from S-acylated cysteine residues in proteins with a strong preference for palmitoylated G-alpha proteins over other acyl substrates. Mediates the deacylation of G-alpha proteins such as GPA1 in vivo, but has weak or no activity toward palmitoylated Ras proteins. Has weak lysophospholipase activity in vitro; however such activity may not exist in vivo.</text>
</comment>
<dbReference type="SUPFAM" id="SSF56112">
    <property type="entry name" value="Protein kinase-like (PK-like)"/>
    <property type="match status" value="1"/>
</dbReference>
<dbReference type="GO" id="GO:0006631">
    <property type="term" value="P:fatty acid metabolic process"/>
    <property type="evidence" value="ECO:0007669"/>
    <property type="project" value="UniProtKB-KW"/>
</dbReference>
<evidence type="ECO:0000259" key="12">
    <source>
        <dbReference type="PROSITE" id="PS50011"/>
    </source>
</evidence>
<comment type="catalytic activity">
    <reaction evidence="9">
        <text>S-hexadecanoyl-L-cysteinyl-[protein] + H2O = L-cysteinyl-[protein] + hexadecanoate + H(+)</text>
        <dbReference type="Rhea" id="RHEA:19233"/>
        <dbReference type="Rhea" id="RHEA-COMP:10131"/>
        <dbReference type="Rhea" id="RHEA-COMP:11032"/>
        <dbReference type="ChEBI" id="CHEBI:7896"/>
        <dbReference type="ChEBI" id="CHEBI:15377"/>
        <dbReference type="ChEBI" id="CHEBI:15378"/>
        <dbReference type="ChEBI" id="CHEBI:29950"/>
        <dbReference type="ChEBI" id="CHEBI:74151"/>
        <dbReference type="EC" id="3.1.2.22"/>
    </reaction>
</comment>
<keyword evidence="5" id="KW-0378">Hydrolase</keyword>
<organism evidence="13 14">
    <name type="scientific">Botrytis fragariae</name>
    <dbReference type="NCBI Taxonomy" id="1964551"/>
    <lineage>
        <taxon>Eukaryota</taxon>
        <taxon>Fungi</taxon>
        <taxon>Dikarya</taxon>
        <taxon>Ascomycota</taxon>
        <taxon>Pezizomycotina</taxon>
        <taxon>Leotiomycetes</taxon>
        <taxon>Helotiales</taxon>
        <taxon>Sclerotiniaceae</taxon>
        <taxon>Botrytis</taxon>
    </lineage>
</organism>
<evidence type="ECO:0000256" key="1">
    <source>
        <dbReference type="ARBA" id="ARBA00006499"/>
    </source>
</evidence>
<feature type="coiled-coil region" evidence="10">
    <location>
        <begin position="661"/>
        <end position="689"/>
    </location>
</feature>
<evidence type="ECO:0000256" key="3">
    <source>
        <dbReference type="ARBA" id="ARBA00014923"/>
    </source>
</evidence>
<evidence type="ECO:0000256" key="2">
    <source>
        <dbReference type="ARBA" id="ARBA00012423"/>
    </source>
</evidence>
<dbReference type="PANTHER" id="PTHR10655:SF17">
    <property type="entry name" value="LYSOPHOSPHOLIPASE-LIKE PROTEIN 1"/>
    <property type="match status" value="1"/>
</dbReference>
<evidence type="ECO:0000313" key="14">
    <source>
        <dbReference type="Proteomes" id="UP000531561"/>
    </source>
</evidence>